<dbReference type="EMBL" id="LR778114">
    <property type="protein sequence ID" value="CAB1129561.1"/>
    <property type="molecule type" value="Genomic_DNA"/>
</dbReference>
<protein>
    <submittedName>
        <fullName evidence="2">PIN domain-containing protein</fullName>
    </submittedName>
</protein>
<dbReference type="Pfam" id="PF01850">
    <property type="entry name" value="PIN"/>
    <property type="match status" value="1"/>
</dbReference>
<keyword evidence="3" id="KW-1185">Reference proteome</keyword>
<reference evidence="2 3" key="1">
    <citation type="submission" date="2020-02" db="EMBL/GenBank/DDBJ databases">
        <authorList>
            <person name="Hogendoorn C."/>
        </authorList>
    </citation>
    <scope>NUCLEOTIDE SEQUENCE [LARGE SCALE GENOMIC DNA]</scope>
    <source>
        <strain evidence="2">R501</strain>
    </source>
</reference>
<gene>
    <name evidence="2" type="ORF">R50_2064</name>
</gene>
<dbReference type="Proteomes" id="UP000503399">
    <property type="component" value="Chromosome"/>
</dbReference>
<feature type="domain" description="PIN" evidence="1">
    <location>
        <begin position="11"/>
        <end position="124"/>
    </location>
</feature>
<dbReference type="InterPro" id="IPR002716">
    <property type="entry name" value="PIN_dom"/>
</dbReference>
<sequence>MPAGWNPMRALVDTNLLVYAAGLRTTRERQQEAIAVLDAVRGDAALTVQSLAEFSAVALREGMPPAQCRDLVAAYQRSWTVLAPSAQTVASALAAVAAHVLSFWDAMQWAVAREHGLQEMLTEDGPTEAVIEGVRFRNPLKHPG</sequence>
<name>A0A6F8ZIQ9_9FIRM</name>
<dbReference type="AlphaFoldDB" id="A0A6F8ZIQ9"/>
<evidence type="ECO:0000259" key="1">
    <source>
        <dbReference type="Pfam" id="PF01850"/>
    </source>
</evidence>
<evidence type="ECO:0000313" key="2">
    <source>
        <dbReference type="EMBL" id="CAB1129561.1"/>
    </source>
</evidence>
<dbReference type="KEGG" id="hfv:R50_2064"/>
<dbReference type="InterPro" id="IPR029060">
    <property type="entry name" value="PIN-like_dom_sf"/>
</dbReference>
<accession>A0A6F8ZIQ9</accession>
<dbReference type="Gene3D" id="3.40.50.1010">
    <property type="entry name" value="5'-nuclease"/>
    <property type="match status" value="1"/>
</dbReference>
<proteinExistence type="predicted"/>
<organism evidence="2 3">
    <name type="scientific">Candidatus Hydrogenisulfobacillus filiaventi</name>
    <dbReference type="NCBI Taxonomy" id="2707344"/>
    <lineage>
        <taxon>Bacteria</taxon>
        <taxon>Bacillati</taxon>
        <taxon>Bacillota</taxon>
        <taxon>Clostridia</taxon>
        <taxon>Eubacteriales</taxon>
        <taxon>Clostridiales Family XVII. Incertae Sedis</taxon>
        <taxon>Candidatus Hydrogenisulfobacillus</taxon>
    </lineage>
</organism>
<dbReference type="SUPFAM" id="SSF88723">
    <property type="entry name" value="PIN domain-like"/>
    <property type="match status" value="1"/>
</dbReference>
<evidence type="ECO:0000313" key="3">
    <source>
        <dbReference type="Proteomes" id="UP000503399"/>
    </source>
</evidence>